<evidence type="ECO:0000259" key="1">
    <source>
        <dbReference type="Pfam" id="PF25273"/>
    </source>
</evidence>
<dbReference type="InterPro" id="IPR057191">
    <property type="entry name" value="DUF7869"/>
</dbReference>
<protein>
    <recommendedName>
        <fullName evidence="1">DUF7869 domain-containing protein</fullName>
    </recommendedName>
</protein>
<dbReference type="Proteomes" id="UP001159363">
    <property type="component" value="Chromosome 1"/>
</dbReference>
<gene>
    <name evidence="2" type="ORF">PR048_003409</name>
</gene>
<accession>A0ABQ9IMZ6</accession>
<keyword evidence="3" id="KW-1185">Reference proteome</keyword>
<evidence type="ECO:0000313" key="2">
    <source>
        <dbReference type="EMBL" id="KAJ8898049.1"/>
    </source>
</evidence>
<dbReference type="EMBL" id="JARBHB010000001">
    <property type="protein sequence ID" value="KAJ8898049.1"/>
    <property type="molecule type" value="Genomic_DNA"/>
</dbReference>
<name>A0ABQ9IMZ6_9NEOP</name>
<dbReference type="Pfam" id="PF25273">
    <property type="entry name" value="DUF7869"/>
    <property type="match status" value="1"/>
</dbReference>
<reference evidence="2 3" key="1">
    <citation type="submission" date="2023-02" db="EMBL/GenBank/DDBJ databases">
        <title>LHISI_Scaffold_Assembly.</title>
        <authorList>
            <person name="Stuart O.P."/>
            <person name="Cleave R."/>
            <person name="Magrath M.J.L."/>
            <person name="Mikheyev A.S."/>
        </authorList>
    </citation>
    <scope>NUCLEOTIDE SEQUENCE [LARGE SCALE GENOMIC DNA]</scope>
    <source>
        <strain evidence="2">Daus_M_001</strain>
        <tissue evidence="2">Leg muscle</tissue>
    </source>
</reference>
<proteinExistence type="predicted"/>
<organism evidence="2 3">
    <name type="scientific">Dryococelus australis</name>
    <dbReference type="NCBI Taxonomy" id="614101"/>
    <lineage>
        <taxon>Eukaryota</taxon>
        <taxon>Metazoa</taxon>
        <taxon>Ecdysozoa</taxon>
        <taxon>Arthropoda</taxon>
        <taxon>Hexapoda</taxon>
        <taxon>Insecta</taxon>
        <taxon>Pterygota</taxon>
        <taxon>Neoptera</taxon>
        <taxon>Polyneoptera</taxon>
        <taxon>Phasmatodea</taxon>
        <taxon>Verophasmatodea</taxon>
        <taxon>Anareolatae</taxon>
        <taxon>Phasmatidae</taxon>
        <taxon>Eurycanthinae</taxon>
        <taxon>Dryococelus</taxon>
    </lineage>
</organism>
<feature type="domain" description="DUF7869" evidence="1">
    <location>
        <begin position="109"/>
        <end position="215"/>
    </location>
</feature>
<sequence>MFITLFFDGQSRPESLTISKMHEMFLNTYHVNVPYKVYWSIFTQEFNIKFGFSRSGTCSICDTLAMKINNLNLLKRGKSLKQKIKVHLLNIEAFRKRKIFCRQALAGDGRKGSNEVTSMLLTDINNNNEPLDNCVLISDNCCGKNKNQTIEHCLFTLVHCFHVFKTVTYLFPVRGHSYLPNDQDFSLIDKKKQHIESVKLPEGWDSIIQESRKKQSPFSVVNIHYQDFVNMKAATDYYFLKSSKPPLKIVSTYVVHHRKTFMPECETHHGPWQTCIVLKKPMPAELDLPSLYATHPPIAPVKKKDLQQLMPFVNPKIGGSINI</sequence>
<evidence type="ECO:0000313" key="3">
    <source>
        <dbReference type="Proteomes" id="UP001159363"/>
    </source>
</evidence>
<comment type="caution">
    <text evidence="2">The sequence shown here is derived from an EMBL/GenBank/DDBJ whole genome shotgun (WGS) entry which is preliminary data.</text>
</comment>